<comment type="subcellular location">
    <subcellularLocation>
        <location evidence="1">Cell membrane</location>
        <topology evidence="1">Multi-pass membrane protein</topology>
    </subcellularLocation>
</comment>
<feature type="transmembrane region" description="Helical" evidence="8">
    <location>
        <begin position="76"/>
        <end position="97"/>
    </location>
</feature>
<dbReference type="InterPro" id="IPR050539">
    <property type="entry name" value="ThrE_Dicarb/AminoAcid_Exp"/>
</dbReference>
<feature type="transmembrane region" description="Helical" evidence="8">
    <location>
        <begin position="6"/>
        <end position="21"/>
    </location>
</feature>
<dbReference type="Proteomes" id="UP001486565">
    <property type="component" value="Chromosome"/>
</dbReference>
<dbReference type="EMBL" id="CP121687">
    <property type="protein sequence ID" value="WZL70998.1"/>
    <property type="molecule type" value="Genomic_DNA"/>
</dbReference>
<organism evidence="10 11">
    <name type="scientific">Defluviitalea saccharophila</name>
    <dbReference type="NCBI Taxonomy" id="879970"/>
    <lineage>
        <taxon>Bacteria</taxon>
        <taxon>Bacillati</taxon>
        <taxon>Bacillota</taxon>
        <taxon>Clostridia</taxon>
        <taxon>Lachnospirales</taxon>
        <taxon>Defluviitaleaceae</taxon>
        <taxon>Defluviitalea</taxon>
    </lineage>
</organism>
<gene>
    <name evidence="10" type="ORF">QBE51_05605</name>
</gene>
<feature type="transmembrane region" description="Helical" evidence="8">
    <location>
        <begin position="50"/>
        <end position="69"/>
    </location>
</feature>
<sequence length="139" mass="15216">MILQTISAFFATFFFAVLFNISKKQLLFCGCIGAFGWFIYLLFLNLTGSVVLANFVSALGISMISRIFSIIRKVPVTVFLISGIITLVPGAGMYRTMYAMLAQNFEETAFYGAQTLQIAGVIAIAIIFVSSLPMGAKKR</sequence>
<keyword evidence="3" id="KW-0997">Cell inner membrane</keyword>
<evidence type="ECO:0000256" key="7">
    <source>
        <dbReference type="ARBA" id="ARBA00034125"/>
    </source>
</evidence>
<dbReference type="InterPro" id="IPR024528">
    <property type="entry name" value="ThrE_2"/>
</dbReference>
<evidence type="ECO:0000256" key="5">
    <source>
        <dbReference type="ARBA" id="ARBA00022989"/>
    </source>
</evidence>
<keyword evidence="6 8" id="KW-0472">Membrane</keyword>
<evidence type="ECO:0000256" key="4">
    <source>
        <dbReference type="ARBA" id="ARBA00022692"/>
    </source>
</evidence>
<protein>
    <submittedName>
        <fullName evidence="10">Threonine/serine exporter family protein</fullName>
    </submittedName>
</protein>
<evidence type="ECO:0000259" key="9">
    <source>
        <dbReference type="Pfam" id="PF12821"/>
    </source>
</evidence>
<evidence type="ECO:0000313" key="11">
    <source>
        <dbReference type="Proteomes" id="UP001486565"/>
    </source>
</evidence>
<reference evidence="10 11" key="1">
    <citation type="submission" date="2023-03" db="EMBL/GenBank/DDBJ databases">
        <title>Novel Species.</title>
        <authorList>
            <person name="Ma S."/>
        </authorList>
    </citation>
    <scope>NUCLEOTIDE SEQUENCE [LARGE SCALE GENOMIC DNA]</scope>
    <source>
        <strain evidence="10 11">LIND6LT2</strain>
    </source>
</reference>
<dbReference type="PANTHER" id="PTHR34390">
    <property type="entry name" value="UPF0442 PROTEIN YJJB-RELATED"/>
    <property type="match status" value="1"/>
</dbReference>
<evidence type="ECO:0000256" key="2">
    <source>
        <dbReference type="ARBA" id="ARBA00022475"/>
    </source>
</evidence>
<comment type="similarity">
    <text evidence="7">Belongs to the ThrE exporter (TC 2.A.79) family.</text>
</comment>
<name>A0ABZ2Y6L8_9FIRM</name>
<feature type="transmembrane region" description="Helical" evidence="8">
    <location>
        <begin position="109"/>
        <end position="129"/>
    </location>
</feature>
<keyword evidence="2" id="KW-1003">Cell membrane</keyword>
<feature type="domain" description="Threonine/Serine exporter ThrE" evidence="9">
    <location>
        <begin position="4"/>
        <end position="131"/>
    </location>
</feature>
<evidence type="ECO:0000256" key="3">
    <source>
        <dbReference type="ARBA" id="ARBA00022519"/>
    </source>
</evidence>
<dbReference type="Pfam" id="PF12821">
    <property type="entry name" value="ThrE_2"/>
    <property type="match status" value="1"/>
</dbReference>
<feature type="transmembrane region" description="Helical" evidence="8">
    <location>
        <begin position="26"/>
        <end position="44"/>
    </location>
</feature>
<accession>A0ABZ2Y6L8</accession>
<dbReference type="RefSeq" id="WP_341877961.1">
    <property type="nucleotide sequence ID" value="NZ_CP121687.1"/>
</dbReference>
<proteinExistence type="inferred from homology"/>
<evidence type="ECO:0000256" key="1">
    <source>
        <dbReference type="ARBA" id="ARBA00004651"/>
    </source>
</evidence>
<keyword evidence="5 8" id="KW-1133">Transmembrane helix</keyword>
<keyword evidence="4 8" id="KW-0812">Transmembrane</keyword>
<evidence type="ECO:0000256" key="8">
    <source>
        <dbReference type="SAM" id="Phobius"/>
    </source>
</evidence>
<dbReference type="PANTHER" id="PTHR34390:SF1">
    <property type="entry name" value="SUCCINATE TRANSPORTER SUBUNIT YJJB-RELATED"/>
    <property type="match status" value="1"/>
</dbReference>
<evidence type="ECO:0000256" key="6">
    <source>
        <dbReference type="ARBA" id="ARBA00023136"/>
    </source>
</evidence>
<keyword evidence="11" id="KW-1185">Reference proteome</keyword>
<evidence type="ECO:0000313" key="10">
    <source>
        <dbReference type="EMBL" id="WZL70998.1"/>
    </source>
</evidence>